<dbReference type="InterPro" id="IPR001310">
    <property type="entry name" value="Histidine_triad_HIT"/>
</dbReference>
<dbReference type="PRINTS" id="PR00332">
    <property type="entry name" value="HISTRIAD"/>
</dbReference>
<sequence length="109" mass="11987">MNEECIFCKIIHRQIPAAVVYEDADMLCFKDIHPAAPVHLLLIPKAHLDSLTHADETHADLLGKMMVKVPQIAREHGLNAGFKTQINTGKGGGQEVFHLHIHILGTPAP</sequence>
<keyword evidence="6" id="KW-1185">Reference proteome</keyword>
<dbReference type="SUPFAM" id="SSF54197">
    <property type="entry name" value="HIT-like"/>
    <property type="match status" value="1"/>
</dbReference>
<dbReference type="CDD" id="cd01276">
    <property type="entry name" value="PKCI_related"/>
    <property type="match status" value="1"/>
</dbReference>
<reference evidence="5 6" key="1">
    <citation type="submission" date="2018-11" db="EMBL/GenBank/DDBJ databases">
        <title>Genomes From Bacteria Associated with the Canine Oral Cavity: a Test Case for Automated Genome-Based Taxonomic Assignment.</title>
        <authorList>
            <person name="Coil D.A."/>
            <person name="Jospin G."/>
            <person name="Darling A.E."/>
            <person name="Wallis C."/>
            <person name="Davis I.J."/>
            <person name="Harris S."/>
            <person name="Eisen J.A."/>
            <person name="Holcombe L.J."/>
            <person name="O'Flynn C."/>
        </authorList>
    </citation>
    <scope>NUCLEOTIDE SEQUENCE [LARGE SCALE GENOMIC DNA]</scope>
    <source>
        <strain evidence="5 6">COT-280</strain>
    </source>
</reference>
<organism evidence="5 6">
    <name type="scientific">Conchiformibius steedae</name>
    <dbReference type="NCBI Taxonomy" id="153493"/>
    <lineage>
        <taxon>Bacteria</taxon>
        <taxon>Pseudomonadati</taxon>
        <taxon>Pseudomonadota</taxon>
        <taxon>Betaproteobacteria</taxon>
        <taxon>Neisseriales</taxon>
        <taxon>Neisseriaceae</taxon>
        <taxon>Conchiformibius</taxon>
    </lineage>
</organism>
<dbReference type="Pfam" id="PF11969">
    <property type="entry name" value="DcpS_C"/>
    <property type="match status" value="1"/>
</dbReference>
<dbReference type="OrthoDB" id="9784774at2"/>
<gene>
    <name evidence="5" type="ORF">EII21_10615</name>
</gene>
<feature type="domain" description="HIT" evidence="4">
    <location>
        <begin position="6"/>
        <end position="109"/>
    </location>
</feature>
<dbReference type="InterPro" id="IPR019808">
    <property type="entry name" value="Histidine_triad_CS"/>
</dbReference>
<feature type="active site" description="Tele-AMP-histidine intermediate" evidence="1">
    <location>
        <position position="100"/>
    </location>
</feature>
<evidence type="ECO:0000313" key="5">
    <source>
        <dbReference type="EMBL" id="RRD88864.1"/>
    </source>
</evidence>
<proteinExistence type="predicted"/>
<evidence type="ECO:0000259" key="4">
    <source>
        <dbReference type="PROSITE" id="PS51084"/>
    </source>
</evidence>
<dbReference type="RefSeq" id="WP_124796297.1">
    <property type="nucleotide sequence ID" value="NZ_RQYC01000030.1"/>
</dbReference>
<evidence type="ECO:0000313" key="6">
    <source>
        <dbReference type="Proteomes" id="UP000269923"/>
    </source>
</evidence>
<dbReference type="EMBL" id="RQYC01000030">
    <property type="protein sequence ID" value="RRD88864.1"/>
    <property type="molecule type" value="Genomic_DNA"/>
</dbReference>
<name>A0A3P2A0F9_9NEIS</name>
<feature type="short sequence motif" description="Histidine triad motif" evidence="2 3">
    <location>
        <begin position="98"/>
        <end position="102"/>
    </location>
</feature>
<dbReference type="InterPro" id="IPR011146">
    <property type="entry name" value="HIT-like"/>
</dbReference>
<dbReference type="STRING" id="1121352.GCA_000620925_01425"/>
<dbReference type="GO" id="GO:0003824">
    <property type="term" value="F:catalytic activity"/>
    <property type="evidence" value="ECO:0007669"/>
    <property type="project" value="InterPro"/>
</dbReference>
<dbReference type="PROSITE" id="PS51084">
    <property type="entry name" value="HIT_2"/>
    <property type="match status" value="1"/>
</dbReference>
<evidence type="ECO:0000256" key="2">
    <source>
        <dbReference type="PIRSR" id="PIRSR601310-3"/>
    </source>
</evidence>
<protein>
    <submittedName>
        <fullName evidence="5">Histidine triad nucleotide-binding protein</fullName>
    </submittedName>
</protein>
<accession>A0A3P2A0F9</accession>
<dbReference type="Gene3D" id="3.30.428.10">
    <property type="entry name" value="HIT-like"/>
    <property type="match status" value="1"/>
</dbReference>
<evidence type="ECO:0000256" key="1">
    <source>
        <dbReference type="PIRSR" id="PIRSR601310-1"/>
    </source>
</evidence>
<dbReference type="AlphaFoldDB" id="A0A3P2A0F9"/>
<dbReference type="PANTHER" id="PTHR23089">
    <property type="entry name" value="HISTIDINE TRIAD HIT PROTEIN"/>
    <property type="match status" value="1"/>
</dbReference>
<comment type="caution">
    <text evidence="5">The sequence shown here is derived from an EMBL/GenBank/DDBJ whole genome shotgun (WGS) entry which is preliminary data.</text>
</comment>
<dbReference type="InterPro" id="IPR036265">
    <property type="entry name" value="HIT-like_sf"/>
</dbReference>
<dbReference type="Proteomes" id="UP000269923">
    <property type="component" value="Unassembled WGS sequence"/>
</dbReference>
<dbReference type="PROSITE" id="PS00892">
    <property type="entry name" value="HIT_1"/>
    <property type="match status" value="1"/>
</dbReference>
<evidence type="ECO:0000256" key="3">
    <source>
        <dbReference type="PROSITE-ProRule" id="PRU00464"/>
    </source>
</evidence>